<name>A0AAD6XIB7_9AGAR</name>
<evidence type="ECO:0000256" key="16">
    <source>
        <dbReference type="ARBA" id="ARBA00049467"/>
    </source>
</evidence>
<dbReference type="InterPro" id="IPR013785">
    <property type="entry name" value="Aldolase_TIM"/>
</dbReference>
<evidence type="ECO:0000259" key="18">
    <source>
        <dbReference type="Pfam" id="PF01207"/>
    </source>
</evidence>
<dbReference type="InterPro" id="IPR035587">
    <property type="entry name" value="DUS-like_FMN-bd"/>
</dbReference>
<dbReference type="GO" id="GO:0050660">
    <property type="term" value="F:flavin adenine dinucleotide binding"/>
    <property type="evidence" value="ECO:0007669"/>
    <property type="project" value="InterPro"/>
</dbReference>
<keyword evidence="6" id="KW-0521">NADP</keyword>
<evidence type="ECO:0000256" key="1">
    <source>
        <dbReference type="ARBA" id="ARBA00001917"/>
    </source>
</evidence>
<dbReference type="PROSITE" id="PS01136">
    <property type="entry name" value="UPF0034"/>
    <property type="match status" value="1"/>
</dbReference>
<dbReference type="PANTHER" id="PTHR11082:SF5">
    <property type="entry name" value="TRNA-DIHYDROURIDINE(16_17) SYNTHASE [NAD(P)(+)]-LIKE"/>
    <property type="match status" value="1"/>
</dbReference>
<feature type="domain" description="DUS-like FMN-binding" evidence="18">
    <location>
        <begin position="30"/>
        <end position="259"/>
    </location>
</feature>
<dbReference type="Gene3D" id="3.20.20.70">
    <property type="entry name" value="Aldolase class I"/>
    <property type="match status" value="1"/>
</dbReference>
<keyword evidence="20" id="KW-1185">Reference proteome</keyword>
<comment type="catalytic activity">
    <reaction evidence="13">
        <text>a 5,6-dihydrouridine in mRNA + NAD(+) = a uridine in mRNA + NADH + H(+)</text>
        <dbReference type="Rhea" id="RHEA:69851"/>
        <dbReference type="Rhea" id="RHEA-COMP:14658"/>
        <dbReference type="Rhea" id="RHEA-COMP:17789"/>
        <dbReference type="ChEBI" id="CHEBI:15378"/>
        <dbReference type="ChEBI" id="CHEBI:57540"/>
        <dbReference type="ChEBI" id="CHEBI:57945"/>
        <dbReference type="ChEBI" id="CHEBI:65315"/>
        <dbReference type="ChEBI" id="CHEBI:74443"/>
    </reaction>
    <physiologicalReaction direction="right-to-left" evidence="13">
        <dbReference type="Rhea" id="RHEA:69853"/>
    </physiologicalReaction>
</comment>
<dbReference type="Proteomes" id="UP001222325">
    <property type="component" value="Unassembled WGS sequence"/>
</dbReference>
<comment type="catalytic activity">
    <reaction evidence="12">
        <text>5,6-dihydrouridine(16) in tRNA + NADP(+) = uridine(16) in tRNA + NADPH + H(+)</text>
        <dbReference type="Rhea" id="RHEA:53376"/>
        <dbReference type="Rhea" id="RHEA-COMP:13543"/>
        <dbReference type="Rhea" id="RHEA-COMP:13544"/>
        <dbReference type="ChEBI" id="CHEBI:15378"/>
        <dbReference type="ChEBI" id="CHEBI:57783"/>
        <dbReference type="ChEBI" id="CHEBI:58349"/>
        <dbReference type="ChEBI" id="CHEBI:65315"/>
        <dbReference type="ChEBI" id="CHEBI:74443"/>
        <dbReference type="EC" id="1.3.1.88"/>
    </reaction>
    <physiologicalReaction direction="right-to-left" evidence="12">
        <dbReference type="Rhea" id="RHEA:53378"/>
    </physiologicalReaction>
</comment>
<comment type="catalytic activity">
    <reaction evidence="15">
        <text>a 5,6-dihydrouridine in mRNA + NADP(+) = a uridine in mRNA + NADPH + H(+)</text>
        <dbReference type="Rhea" id="RHEA:69855"/>
        <dbReference type="Rhea" id="RHEA-COMP:14658"/>
        <dbReference type="Rhea" id="RHEA-COMP:17789"/>
        <dbReference type="ChEBI" id="CHEBI:15378"/>
        <dbReference type="ChEBI" id="CHEBI:57783"/>
        <dbReference type="ChEBI" id="CHEBI:58349"/>
        <dbReference type="ChEBI" id="CHEBI:65315"/>
        <dbReference type="ChEBI" id="CHEBI:74443"/>
    </reaction>
    <physiologicalReaction direction="right-to-left" evidence="15">
        <dbReference type="Rhea" id="RHEA:69857"/>
    </physiologicalReaction>
</comment>
<keyword evidence="8" id="KW-0520">NAD</keyword>
<dbReference type="GO" id="GO:0017150">
    <property type="term" value="F:tRNA dihydrouridine synthase activity"/>
    <property type="evidence" value="ECO:0007669"/>
    <property type="project" value="InterPro"/>
</dbReference>
<evidence type="ECO:0000256" key="4">
    <source>
        <dbReference type="ARBA" id="ARBA00022664"/>
    </source>
</evidence>
<gene>
    <name evidence="19" type="ORF">B0H15DRAFT_870134</name>
</gene>
<dbReference type="EMBL" id="JARJCN010000124">
    <property type="protein sequence ID" value="KAJ7071780.1"/>
    <property type="molecule type" value="Genomic_DNA"/>
</dbReference>
<evidence type="ECO:0000256" key="2">
    <source>
        <dbReference type="ARBA" id="ARBA00022630"/>
    </source>
</evidence>
<keyword evidence="2" id="KW-0285">Flavoprotein</keyword>
<evidence type="ECO:0000256" key="8">
    <source>
        <dbReference type="ARBA" id="ARBA00023027"/>
    </source>
</evidence>
<reference evidence="19" key="1">
    <citation type="submission" date="2023-03" db="EMBL/GenBank/DDBJ databases">
        <title>Massive genome expansion in bonnet fungi (Mycena s.s.) driven by repeated elements and novel gene families across ecological guilds.</title>
        <authorList>
            <consortium name="Lawrence Berkeley National Laboratory"/>
            <person name="Harder C.B."/>
            <person name="Miyauchi S."/>
            <person name="Viragh M."/>
            <person name="Kuo A."/>
            <person name="Thoen E."/>
            <person name="Andreopoulos B."/>
            <person name="Lu D."/>
            <person name="Skrede I."/>
            <person name="Drula E."/>
            <person name="Henrissat B."/>
            <person name="Morin E."/>
            <person name="Kohler A."/>
            <person name="Barry K."/>
            <person name="LaButti K."/>
            <person name="Morin E."/>
            <person name="Salamov A."/>
            <person name="Lipzen A."/>
            <person name="Mereny Z."/>
            <person name="Hegedus B."/>
            <person name="Baldrian P."/>
            <person name="Stursova M."/>
            <person name="Weitz H."/>
            <person name="Taylor A."/>
            <person name="Grigoriev I.V."/>
            <person name="Nagy L.G."/>
            <person name="Martin F."/>
            <person name="Kauserud H."/>
        </authorList>
    </citation>
    <scope>NUCLEOTIDE SEQUENCE</scope>
    <source>
        <strain evidence="19">CBHHK173m</strain>
    </source>
</reference>
<keyword evidence="5" id="KW-0819">tRNA processing</keyword>
<organism evidence="19 20">
    <name type="scientific">Mycena belliarum</name>
    <dbReference type="NCBI Taxonomy" id="1033014"/>
    <lineage>
        <taxon>Eukaryota</taxon>
        <taxon>Fungi</taxon>
        <taxon>Dikarya</taxon>
        <taxon>Basidiomycota</taxon>
        <taxon>Agaricomycotina</taxon>
        <taxon>Agaricomycetes</taxon>
        <taxon>Agaricomycetidae</taxon>
        <taxon>Agaricales</taxon>
        <taxon>Marasmiineae</taxon>
        <taxon>Mycenaceae</taxon>
        <taxon>Mycena</taxon>
    </lineage>
</organism>
<evidence type="ECO:0000256" key="11">
    <source>
        <dbReference type="ARBA" id="ARBA00047287"/>
    </source>
</evidence>
<keyword evidence="7" id="KW-0560">Oxidoreductase</keyword>
<dbReference type="Pfam" id="PF01207">
    <property type="entry name" value="Dus"/>
    <property type="match status" value="1"/>
</dbReference>
<proteinExistence type="inferred from homology"/>
<evidence type="ECO:0000256" key="3">
    <source>
        <dbReference type="ARBA" id="ARBA00022643"/>
    </source>
</evidence>
<evidence type="ECO:0000313" key="19">
    <source>
        <dbReference type="EMBL" id="KAJ7071780.1"/>
    </source>
</evidence>
<keyword evidence="4" id="KW-0507">mRNA processing</keyword>
<evidence type="ECO:0000256" key="17">
    <source>
        <dbReference type="SAM" id="MobiDB-lite"/>
    </source>
</evidence>
<comment type="similarity">
    <text evidence="9">Belongs to the Dus family. Dus1 subfamily.</text>
</comment>
<evidence type="ECO:0000256" key="14">
    <source>
        <dbReference type="ARBA" id="ARBA00048934"/>
    </source>
</evidence>
<accession>A0AAD6XIB7</accession>
<evidence type="ECO:0000256" key="15">
    <source>
        <dbReference type="ARBA" id="ARBA00049447"/>
    </source>
</evidence>
<evidence type="ECO:0000256" key="9">
    <source>
        <dbReference type="ARBA" id="ARBA00038313"/>
    </source>
</evidence>
<evidence type="ECO:0000256" key="13">
    <source>
        <dbReference type="ARBA" id="ARBA00048342"/>
    </source>
</evidence>
<protein>
    <recommendedName>
        <fullName evidence="10">tRNA-dihydrouridine(16/17) synthase [NAD(P)(+)]</fullName>
        <ecNumber evidence="10">1.3.1.88</ecNumber>
    </recommendedName>
</protein>
<comment type="catalytic activity">
    <reaction evidence="11">
        <text>5,6-dihydrouridine(17) in tRNA + NAD(+) = uridine(17) in tRNA + NADH + H(+)</text>
        <dbReference type="Rhea" id="RHEA:53372"/>
        <dbReference type="Rhea" id="RHEA-COMP:13541"/>
        <dbReference type="Rhea" id="RHEA-COMP:13542"/>
        <dbReference type="ChEBI" id="CHEBI:15378"/>
        <dbReference type="ChEBI" id="CHEBI:57540"/>
        <dbReference type="ChEBI" id="CHEBI:57945"/>
        <dbReference type="ChEBI" id="CHEBI:65315"/>
        <dbReference type="ChEBI" id="CHEBI:74443"/>
        <dbReference type="EC" id="1.3.1.88"/>
    </reaction>
    <physiologicalReaction direction="right-to-left" evidence="11">
        <dbReference type="Rhea" id="RHEA:53374"/>
    </physiologicalReaction>
</comment>
<dbReference type="SUPFAM" id="SSF51395">
    <property type="entry name" value="FMN-linked oxidoreductases"/>
    <property type="match status" value="1"/>
</dbReference>
<evidence type="ECO:0000256" key="5">
    <source>
        <dbReference type="ARBA" id="ARBA00022694"/>
    </source>
</evidence>
<comment type="catalytic activity">
    <reaction evidence="16">
        <text>5,6-dihydrouridine(17) in tRNA + NADP(+) = uridine(17) in tRNA + NADPH + H(+)</text>
        <dbReference type="Rhea" id="RHEA:53368"/>
        <dbReference type="Rhea" id="RHEA-COMP:13541"/>
        <dbReference type="Rhea" id="RHEA-COMP:13542"/>
        <dbReference type="ChEBI" id="CHEBI:15378"/>
        <dbReference type="ChEBI" id="CHEBI:57783"/>
        <dbReference type="ChEBI" id="CHEBI:58349"/>
        <dbReference type="ChEBI" id="CHEBI:65315"/>
        <dbReference type="ChEBI" id="CHEBI:74443"/>
        <dbReference type="EC" id="1.3.1.88"/>
    </reaction>
    <physiologicalReaction direction="right-to-left" evidence="16">
        <dbReference type="Rhea" id="RHEA:53370"/>
    </physiologicalReaction>
</comment>
<comment type="caution">
    <text evidence="19">The sequence shown here is derived from an EMBL/GenBank/DDBJ whole genome shotgun (WGS) entry which is preliminary data.</text>
</comment>
<dbReference type="CDD" id="cd02801">
    <property type="entry name" value="DUS_like_FMN"/>
    <property type="match status" value="1"/>
</dbReference>
<dbReference type="GO" id="GO:0006397">
    <property type="term" value="P:mRNA processing"/>
    <property type="evidence" value="ECO:0007669"/>
    <property type="project" value="UniProtKB-KW"/>
</dbReference>
<dbReference type="EC" id="1.3.1.88" evidence="10"/>
<comment type="catalytic activity">
    <reaction evidence="14">
        <text>5,6-dihydrouridine(16) in tRNA + NAD(+) = uridine(16) in tRNA + NADH + H(+)</text>
        <dbReference type="Rhea" id="RHEA:53380"/>
        <dbReference type="Rhea" id="RHEA-COMP:13543"/>
        <dbReference type="Rhea" id="RHEA-COMP:13544"/>
        <dbReference type="ChEBI" id="CHEBI:15378"/>
        <dbReference type="ChEBI" id="CHEBI:57540"/>
        <dbReference type="ChEBI" id="CHEBI:57945"/>
        <dbReference type="ChEBI" id="CHEBI:65315"/>
        <dbReference type="ChEBI" id="CHEBI:74443"/>
        <dbReference type="EC" id="1.3.1.88"/>
    </reaction>
    <physiologicalReaction direction="right-to-left" evidence="14">
        <dbReference type="Rhea" id="RHEA:53382"/>
    </physiologicalReaction>
</comment>
<dbReference type="InterPro" id="IPR018517">
    <property type="entry name" value="tRNA_hU_synthase_CS"/>
</dbReference>
<dbReference type="PANTHER" id="PTHR11082">
    <property type="entry name" value="TRNA-DIHYDROURIDINE SYNTHASE"/>
    <property type="match status" value="1"/>
</dbReference>
<evidence type="ECO:0000256" key="10">
    <source>
        <dbReference type="ARBA" id="ARBA00038890"/>
    </source>
</evidence>
<evidence type="ECO:0000256" key="7">
    <source>
        <dbReference type="ARBA" id="ARBA00023002"/>
    </source>
</evidence>
<dbReference type="AlphaFoldDB" id="A0AAD6XIB7"/>
<evidence type="ECO:0000256" key="12">
    <source>
        <dbReference type="ARBA" id="ARBA00047652"/>
    </source>
</evidence>
<keyword evidence="3" id="KW-0288">FMN</keyword>
<comment type="cofactor">
    <cofactor evidence="1">
        <name>FMN</name>
        <dbReference type="ChEBI" id="CHEBI:58210"/>
    </cofactor>
</comment>
<evidence type="ECO:0000256" key="6">
    <source>
        <dbReference type="ARBA" id="ARBA00022857"/>
    </source>
</evidence>
<feature type="region of interest" description="Disordered" evidence="17">
    <location>
        <begin position="445"/>
        <end position="494"/>
    </location>
</feature>
<sequence>MSAEAAPSLPKKLAGYDFYREVLGSPKYIVAPMVDQSELAFRRLCRRYGAQLVYTPMIHARLFADPNKKYRNQFFDVYSAEEGAPATDRPLIVQFCANDPEYLLTSAKVVENHCDAVDINLGCPQDIARRGGYGAFLQDDWDLIFKLINTLHKNLAVPVTAKFRVFPSVEKTVQYAQMLERAGAQILTCHGRVREQRGHNAGLASFEHIRAVKQNVSVPVFANGNILFQEDIEACLRETGCDGVMSAEGVLYNPALFAGLSSCPIPSTSASNNGLAPLDTPIASSSESPGADIDADTDASLLSRHPPHATIALEYLSIVQSLHTATSASAVKGHLFKILRPALVRHLDLRERLGRVRVDQQRRGKERAVGEPFWAKGLEPYVAIVTEMSERLARDAESELAGGGEETKRKNVGELVRAQEGTGLKLLPWWLAQPYWRPLPTELPEETKVASTTKKRPHPVARGSPPADGDALESGPGKKPKVEEVVGETVVCAS</sequence>
<evidence type="ECO:0000313" key="20">
    <source>
        <dbReference type="Proteomes" id="UP001222325"/>
    </source>
</evidence>